<proteinExistence type="predicted"/>
<dbReference type="EMBL" id="ABAW02000021">
    <property type="protein sequence ID" value="EDP10950.1"/>
    <property type="molecule type" value="Genomic_DNA"/>
</dbReference>
<evidence type="ECO:0000313" key="2">
    <source>
        <dbReference type="Proteomes" id="UP000004090"/>
    </source>
</evidence>
<comment type="caution">
    <text evidence="1">The sequence shown here is derived from an EMBL/GenBank/DDBJ whole genome shotgun (WGS) entry which is preliminary data.</text>
</comment>
<accession>A8RD00</accession>
<sequence length="41" mass="4808">MAWQSAAKILRNLLDNNQPFLFYFAIKEEMENGNLEKSGKF</sequence>
<protein>
    <submittedName>
        <fullName evidence="1">Uncharacterized protein</fullName>
    </submittedName>
</protein>
<evidence type="ECO:0000313" key="1">
    <source>
        <dbReference type="EMBL" id="EDP10950.1"/>
    </source>
</evidence>
<reference evidence="1 2" key="2">
    <citation type="submission" date="2007-09" db="EMBL/GenBank/DDBJ databases">
        <authorList>
            <person name="Fulton L."/>
            <person name="Clifton S."/>
            <person name="Fulton B."/>
            <person name="Xu J."/>
            <person name="Minx P."/>
            <person name="Pepin K.H."/>
            <person name="Johnson M."/>
            <person name="Thiruvilangam P."/>
            <person name="Bhonagiri V."/>
            <person name="Nash W.E."/>
            <person name="Mardis E.R."/>
            <person name="Wilson R.K."/>
        </authorList>
    </citation>
    <scope>NUCLEOTIDE SEQUENCE [LARGE SCALE GENOMIC DNA]</scope>
    <source>
        <strain evidence="1 2">DSM 3991</strain>
    </source>
</reference>
<dbReference type="HOGENOM" id="CLU_3270188_0_0_9"/>
<reference evidence="1 2" key="1">
    <citation type="submission" date="2007-09" db="EMBL/GenBank/DDBJ databases">
        <title>Draft genome sequence of Eubacterium dolichum (DSM 3991).</title>
        <authorList>
            <person name="Sudarsanam P."/>
            <person name="Ley R."/>
            <person name="Guruge J."/>
            <person name="Turnbaugh P.J."/>
            <person name="Mahowald M."/>
            <person name="Liep D."/>
            <person name="Gordon J."/>
        </authorList>
    </citation>
    <scope>NUCLEOTIDE SEQUENCE [LARGE SCALE GENOMIC DNA]</scope>
    <source>
        <strain evidence="1 2">DSM 3991</strain>
    </source>
</reference>
<dbReference type="Proteomes" id="UP000004090">
    <property type="component" value="Unassembled WGS sequence"/>
</dbReference>
<gene>
    <name evidence="1" type="ORF">EUBDOL_01549</name>
</gene>
<organism evidence="1 2">
    <name type="scientific">Amedibacillus dolichus DSM 3991</name>
    <dbReference type="NCBI Taxonomy" id="428127"/>
    <lineage>
        <taxon>Bacteria</taxon>
        <taxon>Bacillati</taxon>
        <taxon>Bacillota</taxon>
        <taxon>Erysipelotrichia</taxon>
        <taxon>Erysipelotrichales</taxon>
        <taxon>Erysipelotrichaceae</taxon>
        <taxon>Amedibacillus</taxon>
    </lineage>
</organism>
<name>A8RD00_9FIRM</name>
<dbReference type="AlphaFoldDB" id="A8RD00"/>